<sequence>MSTAKQRINISVSDEMRRVLTMLAKRDHVPAATKAAHLIATALEVDEDVVLNELAEKRDQERVRFTSHKKAWS</sequence>
<evidence type="ECO:0000313" key="2">
    <source>
        <dbReference type="Proteomes" id="UP000177152"/>
    </source>
</evidence>
<dbReference type="EMBL" id="MHQC01000059">
    <property type="protein sequence ID" value="OGZ93412.1"/>
    <property type="molecule type" value="Genomic_DNA"/>
</dbReference>
<dbReference type="Proteomes" id="UP000177152">
    <property type="component" value="Unassembled WGS sequence"/>
</dbReference>
<gene>
    <name evidence="1" type="ORF">A2633_01665</name>
</gene>
<evidence type="ECO:0008006" key="3">
    <source>
        <dbReference type="Google" id="ProtNLM"/>
    </source>
</evidence>
<protein>
    <recommendedName>
        <fullName evidence="3">Antitoxin, RHH family protein</fullName>
    </recommendedName>
</protein>
<proteinExistence type="predicted"/>
<name>A0A1G2K1Y1_9BACT</name>
<evidence type="ECO:0000313" key="1">
    <source>
        <dbReference type="EMBL" id="OGZ93412.1"/>
    </source>
</evidence>
<accession>A0A1G2K1Y1</accession>
<comment type="caution">
    <text evidence="1">The sequence shown here is derived from an EMBL/GenBank/DDBJ whole genome shotgun (WGS) entry which is preliminary data.</text>
</comment>
<dbReference type="AlphaFoldDB" id="A0A1G2K1Y1"/>
<reference evidence="1 2" key="1">
    <citation type="journal article" date="2016" name="Nat. Commun.">
        <title>Thousands of microbial genomes shed light on interconnected biogeochemical processes in an aquifer system.</title>
        <authorList>
            <person name="Anantharaman K."/>
            <person name="Brown C.T."/>
            <person name="Hug L.A."/>
            <person name="Sharon I."/>
            <person name="Castelle C.J."/>
            <person name="Probst A.J."/>
            <person name="Thomas B.C."/>
            <person name="Singh A."/>
            <person name="Wilkins M.J."/>
            <person name="Karaoz U."/>
            <person name="Brodie E.L."/>
            <person name="Williams K.H."/>
            <person name="Hubbard S.S."/>
            <person name="Banfield J.F."/>
        </authorList>
    </citation>
    <scope>NUCLEOTIDE SEQUENCE [LARGE SCALE GENOMIC DNA]</scope>
</reference>
<organism evidence="1 2">
    <name type="scientific">Candidatus Sungbacteria bacterium RIFCSPHIGHO2_01_FULL_47_32</name>
    <dbReference type="NCBI Taxonomy" id="1802264"/>
    <lineage>
        <taxon>Bacteria</taxon>
        <taxon>Candidatus Sungiibacteriota</taxon>
    </lineage>
</organism>